<dbReference type="AlphaFoldDB" id="A0A1I5DXZ8"/>
<dbReference type="Gene3D" id="3.30.565.10">
    <property type="entry name" value="Histidine kinase-like ATPase, C-terminal domain"/>
    <property type="match status" value="1"/>
</dbReference>
<dbReference type="Pfam" id="PF00672">
    <property type="entry name" value="HAMP"/>
    <property type="match status" value="1"/>
</dbReference>
<dbReference type="SMART" id="SM00387">
    <property type="entry name" value="HATPase_c"/>
    <property type="match status" value="1"/>
</dbReference>
<dbReference type="RefSeq" id="WP_091685198.1">
    <property type="nucleotide sequence ID" value="NZ_BAABFM010000010.1"/>
</dbReference>
<evidence type="ECO:0000256" key="3">
    <source>
        <dbReference type="ARBA" id="ARBA00012438"/>
    </source>
</evidence>
<name>A0A1I5DXZ8_9FIRM</name>
<dbReference type="InterPro" id="IPR050351">
    <property type="entry name" value="BphY/WalK/GraS-like"/>
</dbReference>
<dbReference type="InterPro" id="IPR003660">
    <property type="entry name" value="HAMP_dom"/>
</dbReference>
<dbReference type="NCBIfam" id="NF046044">
    <property type="entry name" value="PnpS"/>
    <property type="match status" value="1"/>
</dbReference>
<comment type="catalytic activity">
    <reaction evidence="1">
        <text>ATP + protein L-histidine = ADP + protein N-phospho-L-histidine.</text>
        <dbReference type="EC" id="2.7.13.3"/>
    </reaction>
</comment>
<dbReference type="SUPFAM" id="SSF55874">
    <property type="entry name" value="ATPase domain of HSP90 chaperone/DNA topoisomerase II/histidine kinase"/>
    <property type="match status" value="1"/>
</dbReference>
<evidence type="ECO:0000256" key="5">
    <source>
        <dbReference type="ARBA" id="ARBA00022553"/>
    </source>
</evidence>
<feature type="domain" description="HAMP" evidence="16">
    <location>
        <begin position="183"/>
        <end position="235"/>
    </location>
</feature>
<dbReference type="OrthoDB" id="9813151at2"/>
<dbReference type="GO" id="GO:0000155">
    <property type="term" value="F:phosphorelay sensor kinase activity"/>
    <property type="evidence" value="ECO:0007669"/>
    <property type="project" value="InterPro"/>
</dbReference>
<dbReference type="EC" id="2.7.13.3" evidence="3"/>
<evidence type="ECO:0000256" key="6">
    <source>
        <dbReference type="ARBA" id="ARBA00022679"/>
    </source>
</evidence>
<dbReference type="InterPro" id="IPR036890">
    <property type="entry name" value="HATPase_C_sf"/>
</dbReference>
<organism evidence="17 18">
    <name type="scientific">Anaerocolumna aminovalerica</name>
    <dbReference type="NCBI Taxonomy" id="1527"/>
    <lineage>
        <taxon>Bacteria</taxon>
        <taxon>Bacillati</taxon>
        <taxon>Bacillota</taxon>
        <taxon>Clostridia</taxon>
        <taxon>Lachnospirales</taxon>
        <taxon>Lachnospiraceae</taxon>
        <taxon>Anaerocolumna</taxon>
    </lineage>
</organism>
<gene>
    <name evidence="17" type="ORF">SAMN04489757_10760</name>
</gene>
<dbReference type="GO" id="GO:0006355">
    <property type="term" value="P:regulation of DNA-templated transcription"/>
    <property type="evidence" value="ECO:0007669"/>
    <property type="project" value="InterPro"/>
</dbReference>
<evidence type="ECO:0000256" key="11">
    <source>
        <dbReference type="ARBA" id="ARBA00022989"/>
    </source>
</evidence>
<keyword evidence="5" id="KW-0597">Phosphoprotein</keyword>
<feature type="transmembrane region" description="Helical" evidence="14">
    <location>
        <begin position="162"/>
        <end position="186"/>
    </location>
</feature>
<keyword evidence="12" id="KW-0902">Two-component regulatory system</keyword>
<accession>A0A1I5DXZ8</accession>
<dbReference type="InterPro" id="IPR003594">
    <property type="entry name" value="HATPase_dom"/>
</dbReference>
<keyword evidence="8" id="KW-0547">Nucleotide-binding</keyword>
<evidence type="ECO:0000256" key="14">
    <source>
        <dbReference type="SAM" id="Phobius"/>
    </source>
</evidence>
<dbReference type="Gene3D" id="3.30.450.20">
    <property type="entry name" value="PAS domain"/>
    <property type="match status" value="1"/>
</dbReference>
<evidence type="ECO:0000256" key="7">
    <source>
        <dbReference type="ARBA" id="ARBA00022692"/>
    </source>
</evidence>
<evidence type="ECO:0000313" key="18">
    <source>
        <dbReference type="Proteomes" id="UP000198806"/>
    </source>
</evidence>
<dbReference type="SUPFAM" id="SSF47384">
    <property type="entry name" value="Homodimeric domain of signal transducing histidine kinase"/>
    <property type="match status" value="1"/>
</dbReference>
<dbReference type="Gene3D" id="6.10.340.10">
    <property type="match status" value="1"/>
</dbReference>
<dbReference type="InterPro" id="IPR035965">
    <property type="entry name" value="PAS-like_dom_sf"/>
</dbReference>
<evidence type="ECO:0000256" key="8">
    <source>
        <dbReference type="ARBA" id="ARBA00022741"/>
    </source>
</evidence>
<protein>
    <recommendedName>
        <fullName evidence="3">histidine kinase</fullName>
        <ecNumber evidence="3">2.7.13.3</ecNumber>
    </recommendedName>
</protein>
<dbReference type="GO" id="GO:0005886">
    <property type="term" value="C:plasma membrane"/>
    <property type="evidence" value="ECO:0007669"/>
    <property type="project" value="UniProtKB-SubCell"/>
</dbReference>
<keyword evidence="4" id="KW-1003">Cell membrane</keyword>
<evidence type="ECO:0000259" key="15">
    <source>
        <dbReference type="PROSITE" id="PS50109"/>
    </source>
</evidence>
<keyword evidence="18" id="KW-1185">Reference proteome</keyword>
<evidence type="ECO:0000256" key="13">
    <source>
        <dbReference type="ARBA" id="ARBA00023136"/>
    </source>
</evidence>
<dbReference type="SMART" id="SM00304">
    <property type="entry name" value="HAMP"/>
    <property type="match status" value="1"/>
</dbReference>
<evidence type="ECO:0000259" key="16">
    <source>
        <dbReference type="PROSITE" id="PS50885"/>
    </source>
</evidence>
<dbReference type="Proteomes" id="UP000198806">
    <property type="component" value="Unassembled WGS sequence"/>
</dbReference>
<evidence type="ECO:0000256" key="12">
    <source>
        <dbReference type="ARBA" id="ARBA00023012"/>
    </source>
</evidence>
<dbReference type="GO" id="GO:0005524">
    <property type="term" value="F:ATP binding"/>
    <property type="evidence" value="ECO:0007669"/>
    <property type="project" value="UniProtKB-KW"/>
</dbReference>
<dbReference type="InterPro" id="IPR000014">
    <property type="entry name" value="PAS"/>
</dbReference>
<keyword evidence="6" id="KW-0808">Transferase</keyword>
<dbReference type="CDD" id="cd00082">
    <property type="entry name" value="HisKA"/>
    <property type="match status" value="1"/>
</dbReference>
<dbReference type="GO" id="GO:0030295">
    <property type="term" value="F:protein kinase activator activity"/>
    <property type="evidence" value="ECO:0007669"/>
    <property type="project" value="TreeGrafter"/>
</dbReference>
<dbReference type="Pfam" id="PF00989">
    <property type="entry name" value="PAS"/>
    <property type="match status" value="1"/>
</dbReference>
<evidence type="ECO:0000256" key="1">
    <source>
        <dbReference type="ARBA" id="ARBA00000085"/>
    </source>
</evidence>
<dbReference type="SUPFAM" id="SSF55785">
    <property type="entry name" value="PYP-like sensor domain (PAS domain)"/>
    <property type="match status" value="1"/>
</dbReference>
<dbReference type="InterPro" id="IPR004358">
    <property type="entry name" value="Sig_transdc_His_kin-like_C"/>
</dbReference>
<dbReference type="CDD" id="cd00130">
    <property type="entry name" value="PAS"/>
    <property type="match status" value="1"/>
</dbReference>
<reference evidence="17 18" key="1">
    <citation type="submission" date="2016-10" db="EMBL/GenBank/DDBJ databases">
        <authorList>
            <person name="de Groot N.N."/>
        </authorList>
    </citation>
    <scope>NUCLEOTIDE SEQUENCE [LARGE SCALE GENOMIC DNA]</scope>
    <source>
        <strain evidence="17 18">DSM 1283</strain>
    </source>
</reference>
<evidence type="ECO:0000256" key="2">
    <source>
        <dbReference type="ARBA" id="ARBA00004651"/>
    </source>
</evidence>
<dbReference type="STRING" id="1527.SAMN04489757_10760"/>
<feature type="transmembrane region" description="Helical" evidence="14">
    <location>
        <begin position="6"/>
        <end position="26"/>
    </location>
</feature>
<evidence type="ECO:0000256" key="9">
    <source>
        <dbReference type="ARBA" id="ARBA00022777"/>
    </source>
</evidence>
<dbReference type="SUPFAM" id="SSF103190">
    <property type="entry name" value="Sensory domain-like"/>
    <property type="match status" value="1"/>
</dbReference>
<dbReference type="InterPro" id="IPR003661">
    <property type="entry name" value="HisK_dim/P_dom"/>
</dbReference>
<dbReference type="InterPro" id="IPR013767">
    <property type="entry name" value="PAS_fold"/>
</dbReference>
<sequence>MQKKLLVSFVAIIFIAIGISIGSFWIRGYQFIDMQSQESHLTQAQLIGDIFSKEPFASTIDFHDFVEEYSEKYRVRITIIDKSGEVLADSSTSGHLENHKDRDEIIGALKGEHVTVNRYSQTMKKNYSYSAVPVSNGSFNGVLRVSLPLSALSKFDNELFKATIYAIIICFLIATFAALVFTNILLKPIDEVTKAAVRISEGNYKTKIYTREKNQIGRLAGAFNTMTTNLKETIDSLTQRNIELEAMLTSMTGGVVAIDDSNEILFFNKAFCDIVRPVSNKMQGQSLYNILRNAAIFDAIDEVRKTNTNVTMEGMLLSDTNKNIRVTATPLGREDKKWFGVLLIIEDVTQIKKLERMRSDFVSNVTHELKTPLTSIRGFIDTLKNGAIKDEKVAAKFIDIIDIEAERLYGLIQDILLLSEIESKKDYDTQPVDINQCALEVIDLLEPKLNGKVEITFEPQPKLRPFICNPGRMKQLLINLLDNAIKYTEEGRVSLTCQEETDRLIIKVKDTGIGMEKEHLSRIFERFYRVDKGRARKQGGTGLGLSIVKHIVELYNGTIYVDSQLGQGTEFVIQLPYISENES</sequence>
<keyword evidence="7 14" id="KW-0812">Transmembrane</keyword>
<dbReference type="GO" id="GO:0007234">
    <property type="term" value="P:osmosensory signaling via phosphorelay pathway"/>
    <property type="evidence" value="ECO:0007669"/>
    <property type="project" value="TreeGrafter"/>
</dbReference>
<dbReference type="PROSITE" id="PS50109">
    <property type="entry name" value="HIS_KIN"/>
    <property type="match status" value="1"/>
</dbReference>
<dbReference type="InterPro" id="IPR036097">
    <property type="entry name" value="HisK_dim/P_sf"/>
</dbReference>
<dbReference type="Pfam" id="PF02518">
    <property type="entry name" value="HATPase_c"/>
    <property type="match status" value="1"/>
</dbReference>
<dbReference type="CDD" id="cd06225">
    <property type="entry name" value="HAMP"/>
    <property type="match status" value="1"/>
</dbReference>
<dbReference type="GO" id="GO:0000156">
    <property type="term" value="F:phosphorelay response regulator activity"/>
    <property type="evidence" value="ECO:0007669"/>
    <property type="project" value="TreeGrafter"/>
</dbReference>
<comment type="subcellular location">
    <subcellularLocation>
        <location evidence="2">Cell membrane</location>
        <topology evidence="2">Multi-pass membrane protein</topology>
    </subcellularLocation>
</comment>
<dbReference type="FunFam" id="1.10.287.130:FF:000001">
    <property type="entry name" value="Two-component sensor histidine kinase"/>
    <property type="match status" value="1"/>
</dbReference>
<dbReference type="InterPro" id="IPR029151">
    <property type="entry name" value="Sensor-like_sf"/>
</dbReference>
<dbReference type="CDD" id="cd16922">
    <property type="entry name" value="HATPase_EvgS-ArcB-TorS-like"/>
    <property type="match status" value="1"/>
</dbReference>
<dbReference type="InterPro" id="IPR005467">
    <property type="entry name" value="His_kinase_dom"/>
</dbReference>
<dbReference type="Gene3D" id="1.10.287.130">
    <property type="match status" value="1"/>
</dbReference>
<dbReference type="PROSITE" id="PS50885">
    <property type="entry name" value="HAMP"/>
    <property type="match status" value="1"/>
</dbReference>
<evidence type="ECO:0000256" key="4">
    <source>
        <dbReference type="ARBA" id="ARBA00022475"/>
    </source>
</evidence>
<evidence type="ECO:0000256" key="10">
    <source>
        <dbReference type="ARBA" id="ARBA00022840"/>
    </source>
</evidence>
<dbReference type="EMBL" id="FOWD01000007">
    <property type="protein sequence ID" value="SFO04118.1"/>
    <property type="molecule type" value="Genomic_DNA"/>
</dbReference>
<keyword evidence="13 14" id="KW-0472">Membrane</keyword>
<keyword evidence="11 14" id="KW-1133">Transmembrane helix</keyword>
<dbReference type="PANTHER" id="PTHR42878">
    <property type="entry name" value="TWO-COMPONENT HISTIDINE KINASE"/>
    <property type="match status" value="1"/>
</dbReference>
<dbReference type="SUPFAM" id="SSF158472">
    <property type="entry name" value="HAMP domain-like"/>
    <property type="match status" value="1"/>
</dbReference>
<dbReference type="PANTHER" id="PTHR42878:SF12">
    <property type="entry name" value="SENSOR HISTIDINE KINASE YCBM"/>
    <property type="match status" value="1"/>
</dbReference>
<keyword evidence="9 17" id="KW-0418">Kinase</keyword>
<dbReference type="FunFam" id="3.30.565.10:FF:000006">
    <property type="entry name" value="Sensor histidine kinase WalK"/>
    <property type="match status" value="1"/>
</dbReference>
<dbReference type="Pfam" id="PF00512">
    <property type="entry name" value="HisKA"/>
    <property type="match status" value="1"/>
</dbReference>
<proteinExistence type="predicted"/>
<dbReference type="SMART" id="SM00388">
    <property type="entry name" value="HisKA"/>
    <property type="match status" value="1"/>
</dbReference>
<dbReference type="PRINTS" id="PR00344">
    <property type="entry name" value="BCTRLSENSOR"/>
</dbReference>
<keyword evidence="10" id="KW-0067">ATP-binding</keyword>
<evidence type="ECO:0000313" key="17">
    <source>
        <dbReference type="EMBL" id="SFO04118.1"/>
    </source>
</evidence>
<feature type="domain" description="Histidine kinase" evidence="15">
    <location>
        <begin position="364"/>
        <end position="579"/>
    </location>
</feature>